<dbReference type="RefSeq" id="WP_368484763.1">
    <property type="nucleotide sequence ID" value="NZ_CP162514.1"/>
</dbReference>
<organism evidence="1">
    <name type="scientific">Pseudoalteromonas sp. SD03</name>
    <dbReference type="NCBI Taxonomy" id="3231719"/>
    <lineage>
        <taxon>Bacteria</taxon>
        <taxon>Pseudomonadati</taxon>
        <taxon>Pseudomonadota</taxon>
        <taxon>Gammaproteobacteria</taxon>
        <taxon>Alteromonadales</taxon>
        <taxon>Pseudoalteromonadaceae</taxon>
        <taxon>Pseudoalteromonas</taxon>
    </lineage>
</organism>
<dbReference type="InterPro" id="IPR010982">
    <property type="entry name" value="Lambda_DNA-bd_dom_sf"/>
</dbReference>
<reference evidence="1" key="1">
    <citation type="submission" date="2024-07" db="EMBL/GenBank/DDBJ databases">
        <authorList>
            <person name="Jiang Y."/>
            <person name="Qin Q."/>
        </authorList>
    </citation>
    <scope>NUCLEOTIDE SEQUENCE</scope>
    <source>
        <strain evidence="1">SD03</strain>
    </source>
</reference>
<gene>
    <name evidence="1" type="ORF">ABZP26_08345</name>
</gene>
<accession>A0AB39ALB1</accession>
<dbReference type="AlphaFoldDB" id="A0AB39ALB1"/>
<evidence type="ECO:0000313" key="1">
    <source>
        <dbReference type="EMBL" id="XDH86111.1"/>
    </source>
</evidence>
<dbReference type="EMBL" id="CP162514">
    <property type="protein sequence ID" value="XDH86111.1"/>
    <property type="molecule type" value="Genomic_DNA"/>
</dbReference>
<evidence type="ECO:0008006" key="2">
    <source>
        <dbReference type="Google" id="ProtNLM"/>
    </source>
</evidence>
<dbReference type="Gene3D" id="1.10.260.40">
    <property type="entry name" value="lambda repressor-like DNA-binding domains"/>
    <property type="match status" value="1"/>
</dbReference>
<dbReference type="GO" id="GO:0003677">
    <property type="term" value="F:DNA binding"/>
    <property type="evidence" value="ECO:0007669"/>
    <property type="project" value="InterPro"/>
</dbReference>
<proteinExistence type="predicted"/>
<name>A0AB39ALB1_9GAMM</name>
<sequence length="160" mass="17857">MTTDTLKKVDIETAAKKLKNEFGVTSERALSLAMGLSQSAFLNAMNRGTLPYEGIVKSCIERGISLDNIFGLEPKAERTYQLKEPTPKFIHSEEFKNEVIHIDTLVESIMDEVVIKDNLPVERLLAVRKSLRPILVDAAIEYDCDHAIVNAIARSSLKLV</sequence>
<protein>
    <recommendedName>
        <fullName evidence="2">XRE family transcriptional regulator</fullName>
    </recommendedName>
</protein>